<evidence type="ECO:0000256" key="1">
    <source>
        <dbReference type="SAM" id="Phobius"/>
    </source>
</evidence>
<keyword evidence="1" id="KW-1133">Transmembrane helix</keyword>
<feature type="transmembrane region" description="Helical" evidence="1">
    <location>
        <begin position="25"/>
        <end position="48"/>
    </location>
</feature>
<dbReference type="STRING" id="882082.SaccyDRAFT_4004"/>
<gene>
    <name evidence="2" type="ORF">SaccyDRAFT_4004</name>
</gene>
<dbReference type="Proteomes" id="UP000002791">
    <property type="component" value="Chromosome"/>
</dbReference>
<dbReference type="EMBL" id="CM001440">
    <property type="protein sequence ID" value="EHR62827.1"/>
    <property type="molecule type" value="Genomic_DNA"/>
</dbReference>
<keyword evidence="1" id="KW-0812">Transmembrane</keyword>
<organism evidence="2 3">
    <name type="scientific">Saccharomonospora cyanea NA-134</name>
    <dbReference type="NCBI Taxonomy" id="882082"/>
    <lineage>
        <taxon>Bacteria</taxon>
        <taxon>Bacillati</taxon>
        <taxon>Actinomycetota</taxon>
        <taxon>Actinomycetes</taxon>
        <taxon>Pseudonocardiales</taxon>
        <taxon>Pseudonocardiaceae</taxon>
        <taxon>Saccharomonospora</taxon>
    </lineage>
</organism>
<keyword evidence="1" id="KW-0472">Membrane</keyword>
<name>H5XIG6_9PSEU</name>
<dbReference type="eggNOG" id="ENOG5033100">
    <property type="taxonomic scope" value="Bacteria"/>
</dbReference>
<protein>
    <submittedName>
        <fullName evidence="2">Uncharacterized protein</fullName>
    </submittedName>
</protein>
<proteinExistence type="predicted"/>
<feature type="transmembrane region" description="Helical" evidence="1">
    <location>
        <begin position="87"/>
        <end position="107"/>
    </location>
</feature>
<accession>H5XIG6</accession>
<dbReference type="HOGENOM" id="CLU_132543_0_0_11"/>
<evidence type="ECO:0000313" key="2">
    <source>
        <dbReference type="EMBL" id="EHR62827.1"/>
    </source>
</evidence>
<keyword evidence="3" id="KW-1185">Reference proteome</keyword>
<evidence type="ECO:0000313" key="3">
    <source>
        <dbReference type="Proteomes" id="UP000002791"/>
    </source>
</evidence>
<sequence length="171" mass="17963">MSPHNVTAVTTAESSRAPRPVRTAAILWVVAIAAGVFETVLAIVGLLGERPVPFGELVTGAGVRLVVFVVAGCLVVRLLGGRNWARWALTLLLGMLGGASLLIDPVRWLLDGNDLGETLAAFAAADWLFAVSRVVHLGAVVAALVSMFRPESNRYLTATTHGEAACGLPRK</sequence>
<reference evidence="2 3" key="1">
    <citation type="submission" date="2011-11" db="EMBL/GenBank/DDBJ databases">
        <title>The Noncontiguous Finished sequence of Saccharomonospora cyanea NA-134.</title>
        <authorList>
            <consortium name="US DOE Joint Genome Institute"/>
            <person name="Lucas S."/>
            <person name="Han J."/>
            <person name="Lapidus A."/>
            <person name="Cheng J.-F."/>
            <person name="Goodwin L."/>
            <person name="Pitluck S."/>
            <person name="Peters L."/>
            <person name="Ovchinnikova G."/>
            <person name="Lu M."/>
            <person name="Detter J.C."/>
            <person name="Han C."/>
            <person name="Tapia R."/>
            <person name="Land M."/>
            <person name="Hauser L."/>
            <person name="Kyrpides N."/>
            <person name="Ivanova N."/>
            <person name="Pagani I."/>
            <person name="Brambilla E.-M."/>
            <person name="Klenk H.-P."/>
            <person name="Woyke T."/>
        </authorList>
    </citation>
    <scope>NUCLEOTIDE SEQUENCE [LARGE SCALE GENOMIC DNA]</scope>
    <source>
        <strain evidence="2 3">NA-134</strain>
    </source>
</reference>
<feature type="transmembrane region" description="Helical" evidence="1">
    <location>
        <begin position="60"/>
        <end position="80"/>
    </location>
</feature>
<feature type="transmembrane region" description="Helical" evidence="1">
    <location>
        <begin position="127"/>
        <end position="148"/>
    </location>
</feature>
<dbReference type="AlphaFoldDB" id="H5XIG6"/>